<dbReference type="GO" id="GO:0005737">
    <property type="term" value="C:cytoplasm"/>
    <property type="evidence" value="ECO:0007669"/>
    <property type="project" value="TreeGrafter"/>
</dbReference>
<dbReference type="AlphaFoldDB" id="K1SDB5"/>
<reference evidence="2" key="1">
    <citation type="journal article" date="2013" name="Environ. Microbiol.">
        <title>Microbiota from the distal guts of lean and obese adolescents exhibit partial functional redundancy besides clear differences in community structure.</title>
        <authorList>
            <person name="Ferrer M."/>
            <person name="Ruiz A."/>
            <person name="Lanza F."/>
            <person name="Haange S.B."/>
            <person name="Oberbach A."/>
            <person name="Till H."/>
            <person name="Bargiela R."/>
            <person name="Campoy C."/>
            <person name="Segura M.T."/>
            <person name="Richter M."/>
            <person name="von Bergen M."/>
            <person name="Seifert J."/>
            <person name="Suarez A."/>
        </authorList>
    </citation>
    <scope>NUCLEOTIDE SEQUENCE</scope>
</reference>
<feature type="non-terminal residue" evidence="2">
    <location>
        <position position="177"/>
    </location>
</feature>
<feature type="domain" description="CobW/HypB/UreG nucleotide-binding" evidence="1">
    <location>
        <begin position="2"/>
        <end position="123"/>
    </location>
</feature>
<dbReference type="PANTHER" id="PTHR13748">
    <property type="entry name" value="COBW-RELATED"/>
    <property type="match status" value="1"/>
</dbReference>
<dbReference type="EMBL" id="AJWZ01006801">
    <property type="protein sequence ID" value="EKC58732.1"/>
    <property type="molecule type" value="Genomic_DNA"/>
</dbReference>
<dbReference type="Pfam" id="PF02492">
    <property type="entry name" value="cobW"/>
    <property type="match status" value="1"/>
</dbReference>
<dbReference type="SUPFAM" id="SSF52540">
    <property type="entry name" value="P-loop containing nucleoside triphosphate hydrolases"/>
    <property type="match status" value="1"/>
</dbReference>
<dbReference type="PANTHER" id="PTHR13748:SF62">
    <property type="entry name" value="COBW DOMAIN-CONTAINING PROTEIN"/>
    <property type="match status" value="1"/>
</dbReference>
<organism evidence="2">
    <name type="scientific">human gut metagenome</name>
    <dbReference type="NCBI Taxonomy" id="408170"/>
    <lineage>
        <taxon>unclassified sequences</taxon>
        <taxon>metagenomes</taxon>
        <taxon>organismal metagenomes</taxon>
    </lineage>
</organism>
<proteinExistence type="predicted"/>
<dbReference type="InterPro" id="IPR027417">
    <property type="entry name" value="P-loop_NTPase"/>
</dbReference>
<accession>K1SDB5</accession>
<gene>
    <name evidence="2" type="ORF">OBE_09855</name>
</gene>
<dbReference type="InterPro" id="IPR051316">
    <property type="entry name" value="Zinc-reg_GTPase_activator"/>
</dbReference>
<evidence type="ECO:0000313" key="2">
    <source>
        <dbReference type="EMBL" id="EKC58732.1"/>
    </source>
</evidence>
<feature type="non-terminal residue" evidence="2">
    <location>
        <position position="1"/>
    </location>
</feature>
<sequence>REMNSGCICCSLVGDFGAALKDVITKYHPDRIIIEPSGVGKLSDVIKAVDGVEKEAGVALNSATTVVDVMKCKMYLRNFGEFFENQVKSAGTIILSRTDKADTEKVEAAVKMLRELNPEAHIITTPVEVLGGKKVLDTMEGAIINLEQVEEEEHHHHHHDHDECCCGHDHDEEHEHH</sequence>
<protein>
    <submittedName>
        <fullName evidence="2">GTPases (G3E family)</fullName>
    </submittedName>
</protein>
<comment type="caution">
    <text evidence="2">The sequence shown here is derived from an EMBL/GenBank/DDBJ whole genome shotgun (WGS) entry which is preliminary data.</text>
</comment>
<evidence type="ECO:0000259" key="1">
    <source>
        <dbReference type="Pfam" id="PF02492"/>
    </source>
</evidence>
<dbReference type="Gene3D" id="3.40.50.300">
    <property type="entry name" value="P-loop containing nucleotide triphosphate hydrolases"/>
    <property type="match status" value="1"/>
</dbReference>
<dbReference type="InterPro" id="IPR003495">
    <property type="entry name" value="CobW/HypB/UreG_nucleotide-bd"/>
</dbReference>
<name>K1SDB5_9ZZZZ</name>